<feature type="region of interest" description="Disordered" evidence="1">
    <location>
        <begin position="154"/>
        <end position="200"/>
    </location>
</feature>
<feature type="compositionally biased region" description="Pro residues" evidence="1">
    <location>
        <begin position="177"/>
        <end position="200"/>
    </location>
</feature>
<accession>C4IYA1</accession>
<reference evidence="2" key="2">
    <citation type="submission" date="2012-06" db="EMBL/GenBank/DDBJ databases">
        <authorList>
            <person name="Yu Y."/>
            <person name="Currie J."/>
            <person name="Lomeli R."/>
            <person name="Angelova A."/>
            <person name="Collura K."/>
            <person name="Wissotski M."/>
            <person name="Campos D."/>
            <person name="Kudrna D."/>
            <person name="Golser W."/>
            <person name="Ashely E."/>
            <person name="Descour A."/>
            <person name="Fernandes J."/>
            <person name="Soderlund C."/>
            <person name="Walbot V."/>
        </authorList>
    </citation>
    <scope>NUCLEOTIDE SEQUENCE</scope>
    <source>
        <strain evidence="2">B73</strain>
    </source>
</reference>
<name>C4IYA1_MAIZE</name>
<dbReference type="AlphaFoldDB" id="C4IYA1"/>
<dbReference type="EMBL" id="BT083548">
    <property type="protein sequence ID" value="ACR33901.1"/>
    <property type="molecule type" value="mRNA"/>
</dbReference>
<feature type="region of interest" description="Disordered" evidence="1">
    <location>
        <begin position="1"/>
        <end position="29"/>
    </location>
</feature>
<sequence>MELPEEIGRPRNLPARAQTRSSSSLSRAFSMRRCCSSSDTSPSTAAPPQLAQMGLRIASRIVMFSALSLSFSCLSSAFSCRSICVFICVRRFWNQNLTWRLSRLSRLLSSILCFSSGWGHSLNTASSSWICCGVWRWYRFFFLRGLLLSGSISSPEAPSTLSLPDRLSISSSRPRPSESPSPPLPLPPPPIRPIRPKSPS</sequence>
<protein>
    <submittedName>
        <fullName evidence="2">Uncharacterized protein</fullName>
    </submittedName>
</protein>
<evidence type="ECO:0000313" key="2">
    <source>
        <dbReference type="EMBL" id="ACR33901.1"/>
    </source>
</evidence>
<proteinExistence type="evidence at transcript level"/>
<organism evidence="2">
    <name type="scientific">Zea mays</name>
    <name type="common">Maize</name>
    <dbReference type="NCBI Taxonomy" id="4577"/>
    <lineage>
        <taxon>Eukaryota</taxon>
        <taxon>Viridiplantae</taxon>
        <taxon>Streptophyta</taxon>
        <taxon>Embryophyta</taxon>
        <taxon>Tracheophyta</taxon>
        <taxon>Spermatophyta</taxon>
        <taxon>Magnoliopsida</taxon>
        <taxon>Liliopsida</taxon>
        <taxon>Poales</taxon>
        <taxon>Poaceae</taxon>
        <taxon>PACMAD clade</taxon>
        <taxon>Panicoideae</taxon>
        <taxon>Andropogonodae</taxon>
        <taxon>Andropogoneae</taxon>
        <taxon>Tripsacinae</taxon>
        <taxon>Zea</taxon>
    </lineage>
</organism>
<evidence type="ECO:0000256" key="1">
    <source>
        <dbReference type="SAM" id="MobiDB-lite"/>
    </source>
</evidence>
<reference evidence="2" key="1">
    <citation type="journal article" date="2009" name="PLoS Genet.">
        <title>Sequencing, mapping, and analysis of 27,455 maize full-length cDNAs.</title>
        <authorList>
            <person name="Soderlund C."/>
            <person name="Descour A."/>
            <person name="Kudrna D."/>
            <person name="Bomhoff M."/>
            <person name="Boyd L."/>
            <person name="Currie J."/>
            <person name="Angelova A."/>
            <person name="Collura K."/>
            <person name="Wissotski M."/>
            <person name="Ashley E."/>
            <person name="Morrow D."/>
            <person name="Fernandes J."/>
            <person name="Walbot V."/>
            <person name="Yu Y."/>
        </authorList>
    </citation>
    <scope>NUCLEOTIDE SEQUENCE</scope>
    <source>
        <strain evidence="2">B73</strain>
    </source>
</reference>
<feature type="compositionally biased region" description="Low complexity" evidence="1">
    <location>
        <begin position="161"/>
        <end position="174"/>
    </location>
</feature>
<feature type="compositionally biased region" description="Low complexity" evidence="1">
    <location>
        <begin position="15"/>
        <end position="29"/>
    </location>
</feature>